<accession>A0ABV8DKK1</accession>
<evidence type="ECO:0000313" key="1">
    <source>
        <dbReference type="EMBL" id="MFC3938649.1"/>
    </source>
</evidence>
<evidence type="ECO:0000313" key="2">
    <source>
        <dbReference type="Proteomes" id="UP001595693"/>
    </source>
</evidence>
<name>A0ABV8DKK1_9BURK</name>
<dbReference type="Proteomes" id="UP001595693">
    <property type="component" value="Unassembled WGS sequence"/>
</dbReference>
<protein>
    <recommendedName>
        <fullName evidence="3">Apea-like HEPN domain-containing protein</fullName>
    </recommendedName>
</protein>
<proteinExistence type="predicted"/>
<dbReference type="EMBL" id="JBHSAJ010000184">
    <property type="protein sequence ID" value="MFC3938649.1"/>
    <property type="molecule type" value="Genomic_DNA"/>
</dbReference>
<gene>
    <name evidence="1" type="ORF">ACFOW3_28925</name>
</gene>
<organism evidence="1 2">
    <name type="scientific">Acidovorax facilis</name>
    <dbReference type="NCBI Taxonomy" id="12917"/>
    <lineage>
        <taxon>Bacteria</taxon>
        <taxon>Pseudomonadati</taxon>
        <taxon>Pseudomonadota</taxon>
        <taxon>Betaproteobacteria</taxon>
        <taxon>Burkholderiales</taxon>
        <taxon>Comamonadaceae</taxon>
        <taxon>Acidovorax</taxon>
    </lineage>
</organism>
<comment type="caution">
    <text evidence="1">The sequence shown here is derived from an EMBL/GenBank/DDBJ whole genome shotgun (WGS) entry which is preliminary data.</text>
</comment>
<evidence type="ECO:0008006" key="3">
    <source>
        <dbReference type="Google" id="ProtNLM"/>
    </source>
</evidence>
<sequence length="226" mass="25259">MSFVTAFECYLAELLERLIYLKPSLVADSDLQIPAKDLAEAVPTADIKRWLAAKVTDKYLRNKTHAAMISRLDTFCKAGVSKSMAADIEEWSRWSLVRNSIVHTSRQVTPELSKSWAARFPAAGDPVVLVNKELARIHHLALKIAEAIDVRAVSTVIHKRDELLIARELFIQRGISEANVLKATLGGVMRVTVTRIDLQKMLADQRRGKQPDGWALSMRDLANMVA</sequence>
<keyword evidence="2" id="KW-1185">Reference proteome</keyword>
<reference evidence="2" key="1">
    <citation type="journal article" date="2019" name="Int. J. Syst. Evol. Microbiol.">
        <title>The Global Catalogue of Microorganisms (GCM) 10K type strain sequencing project: providing services to taxonomists for standard genome sequencing and annotation.</title>
        <authorList>
            <consortium name="The Broad Institute Genomics Platform"/>
            <consortium name="The Broad Institute Genome Sequencing Center for Infectious Disease"/>
            <person name="Wu L."/>
            <person name="Ma J."/>
        </authorList>
    </citation>
    <scope>NUCLEOTIDE SEQUENCE [LARGE SCALE GENOMIC DNA]</scope>
    <source>
        <strain evidence="2">CCUG 2113</strain>
    </source>
</reference>